<dbReference type="EMBL" id="WOBO01000001">
    <property type="protein sequence ID" value="MUK43783.1"/>
    <property type="molecule type" value="Genomic_DNA"/>
</dbReference>
<evidence type="ECO:0000259" key="3">
    <source>
        <dbReference type="Pfam" id="PF13649"/>
    </source>
</evidence>
<dbReference type="RefSeq" id="WP_155658283.1">
    <property type="nucleotide sequence ID" value="NZ_WOBO01000001.1"/>
</dbReference>
<proteinExistence type="predicted"/>
<dbReference type="PANTHER" id="PTHR43861">
    <property type="entry name" value="TRANS-ACONITATE 2-METHYLTRANSFERASE-RELATED"/>
    <property type="match status" value="1"/>
</dbReference>
<organism evidence="4 5">
    <name type="scientific">Aliivibrio fischeri</name>
    <name type="common">Vibrio fischeri</name>
    <dbReference type="NCBI Taxonomy" id="668"/>
    <lineage>
        <taxon>Bacteria</taxon>
        <taxon>Pseudomonadati</taxon>
        <taxon>Pseudomonadota</taxon>
        <taxon>Gammaproteobacteria</taxon>
        <taxon>Vibrionales</taxon>
        <taxon>Vibrionaceae</taxon>
        <taxon>Aliivibrio</taxon>
    </lineage>
</organism>
<evidence type="ECO:0000313" key="4">
    <source>
        <dbReference type="EMBL" id="MUK43783.1"/>
    </source>
</evidence>
<protein>
    <submittedName>
        <fullName evidence="4">Methyltransferase domain-containing protein</fullName>
    </submittedName>
</protein>
<dbReference type="GO" id="GO:0008168">
    <property type="term" value="F:methyltransferase activity"/>
    <property type="evidence" value="ECO:0007669"/>
    <property type="project" value="UniProtKB-KW"/>
</dbReference>
<evidence type="ECO:0000256" key="1">
    <source>
        <dbReference type="ARBA" id="ARBA00022603"/>
    </source>
</evidence>
<sequence length="196" mass="22652">MTNYYNENALTFFSGTVEVNVESLYKELLPYLPTHAKILDAGCGSGRDTLYFLNKNYRVTAFDASAELITLAQQYTQHPILHSTFLDFNTKKASQDAIWACASLLHVPMNELEKTFHHLAHFLKQEGLFYCSFKYGDCEVERNGRSFTNLNETLLNKLLKKSQLSIKKTWITEDLRPNRANEKWLNAILIKLKTFE</sequence>
<reference evidence="4 5" key="1">
    <citation type="submission" date="2019-11" db="EMBL/GenBank/DDBJ databases">
        <title>Using colonization assays and comparative genomics to discover symbiosis behaviors and factors in Vibrio fischeri.</title>
        <authorList>
            <person name="Bongrand C."/>
            <person name="Moriano-Gutierrez S."/>
            <person name="Arevalo P."/>
            <person name="Mcfall-Ngai M."/>
            <person name="Visick K."/>
            <person name="Polz M.F."/>
            <person name="Ruby E.G."/>
        </authorList>
    </citation>
    <scope>NUCLEOTIDE SEQUENCE [LARGE SCALE GENOMIC DNA]</scope>
    <source>
        <strain evidence="5">emors.3.2</strain>
    </source>
</reference>
<keyword evidence="2 4" id="KW-0808">Transferase</keyword>
<dbReference type="Pfam" id="PF13649">
    <property type="entry name" value="Methyltransf_25"/>
    <property type="match status" value="1"/>
</dbReference>
<dbReference type="AlphaFoldDB" id="A0A6N3Z3I9"/>
<accession>A0A6N3Z3I9</accession>
<comment type="caution">
    <text evidence="4">The sequence shown here is derived from an EMBL/GenBank/DDBJ whole genome shotgun (WGS) entry which is preliminary data.</text>
</comment>
<gene>
    <name evidence="4" type="ORF">GNP77_00160</name>
</gene>
<dbReference type="Gene3D" id="3.40.50.150">
    <property type="entry name" value="Vaccinia Virus protein VP39"/>
    <property type="match status" value="1"/>
</dbReference>
<dbReference type="InterPro" id="IPR041698">
    <property type="entry name" value="Methyltransf_25"/>
</dbReference>
<feature type="domain" description="Methyltransferase" evidence="3">
    <location>
        <begin position="38"/>
        <end position="127"/>
    </location>
</feature>
<name>A0A6N3Z3I9_ALIFS</name>
<dbReference type="GO" id="GO:0032259">
    <property type="term" value="P:methylation"/>
    <property type="evidence" value="ECO:0007669"/>
    <property type="project" value="UniProtKB-KW"/>
</dbReference>
<dbReference type="Proteomes" id="UP000435323">
    <property type="component" value="Unassembled WGS sequence"/>
</dbReference>
<dbReference type="PANTHER" id="PTHR43861:SF1">
    <property type="entry name" value="TRANS-ACONITATE 2-METHYLTRANSFERASE"/>
    <property type="match status" value="1"/>
</dbReference>
<evidence type="ECO:0000256" key="2">
    <source>
        <dbReference type="ARBA" id="ARBA00022679"/>
    </source>
</evidence>
<evidence type="ECO:0000313" key="5">
    <source>
        <dbReference type="Proteomes" id="UP000435323"/>
    </source>
</evidence>
<dbReference type="InterPro" id="IPR029063">
    <property type="entry name" value="SAM-dependent_MTases_sf"/>
</dbReference>
<keyword evidence="1 4" id="KW-0489">Methyltransferase</keyword>
<dbReference type="CDD" id="cd02440">
    <property type="entry name" value="AdoMet_MTases"/>
    <property type="match status" value="1"/>
</dbReference>
<dbReference type="SUPFAM" id="SSF53335">
    <property type="entry name" value="S-adenosyl-L-methionine-dependent methyltransferases"/>
    <property type="match status" value="1"/>
</dbReference>